<gene>
    <name evidence="2" type="ORF">D0436_23015</name>
</gene>
<accession>A0A5B8R432</accession>
<dbReference type="EMBL" id="CP031775">
    <property type="protein sequence ID" value="QDZ93077.1"/>
    <property type="molecule type" value="Genomic_DNA"/>
</dbReference>
<keyword evidence="1" id="KW-0732">Signal</keyword>
<sequence length="168" mass="17913">MCLSFKKITILLVLSFTGACASKQPESYSSQTTKFGANLILVANENEFLRLWSRPEAPTITKLSKVPVGSEFSGVILYWGGGKDAKGNCNIEMKTKVMSGSKVLAQGGSLPLCKNHAPPSLNALALGDTLISLKAAGQPINMVVHVEIIDRINNETLNVSAPIEVVAQ</sequence>
<dbReference type="RefSeq" id="WP_208660863.1">
    <property type="nucleotide sequence ID" value="NZ_CP076856.1"/>
</dbReference>
<dbReference type="AlphaFoldDB" id="A0A5B8R432"/>
<proteinExistence type="predicted"/>
<feature type="signal peptide" evidence="1">
    <location>
        <begin position="1"/>
        <end position="21"/>
    </location>
</feature>
<feature type="chain" id="PRO_5023114509" evidence="1">
    <location>
        <begin position="22"/>
        <end position="168"/>
    </location>
</feature>
<evidence type="ECO:0000256" key="1">
    <source>
        <dbReference type="SAM" id="SignalP"/>
    </source>
</evidence>
<reference evidence="2" key="1">
    <citation type="journal article" date="2019" name="Ecotoxicol. Environ. Saf.">
        <title>Microbial characterization of heavy metal resistant bacterial strains isolated from an electroplating wastewater treatment plant.</title>
        <authorList>
            <person name="Cai X."/>
            <person name="Zheng X."/>
            <person name="Zhang D."/>
            <person name="Iqbal W."/>
            <person name="Liu C."/>
            <person name="Yang B."/>
            <person name="Zhao X."/>
            <person name="Lu X."/>
            <person name="Mao Y."/>
        </authorList>
    </citation>
    <scope>NUCLEOTIDE SEQUENCE [LARGE SCALE GENOMIC DNA]</scope>
    <source>
        <strain evidence="2">Ni1-3</strain>
    </source>
</reference>
<name>A0A5B8R432_9GAMM</name>
<dbReference type="PROSITE" id="PS51257">
    <property type="entry name" value="PROKAR_LIPOPROTEIN"/>
    <property type="match status" value="1"/>
</dbReference>
<organism evidence="2">
    <name type="scientific">Shewanella decolorationis</name>
    <dbReference type="NCBI Taxonomy" id="256839"/>
    <lineage>
        <taxon>Bacteria</taxon>
        <taxon>Pseudomonadati</taxon>
        <taxon>Pseudomonadota</taxon>
        <taxon>Gammaproteobacteria</taxon>
        <taxon>Alteromonadales</taxon>
        <taxon>Shewanellaceae</taxon>
        <taxon>Shewanella</taxon>
    </lineage>
</organism>
<evidence type="ECO:0000313" key="2">
    <source>
        <dbReference type="EMBL" id="QDZ93077.1"/>
    </source>
</evidence>
<protein>
    <submittedName>
        <fullName evidence="2">Uncharacterized protein</fullName>
    </submittedName>
</protein>